<feature type="compositionally biased region" description="Low complexity" evidence="1">
    <location>
        <begin position="1364"/>
        <end position="1375"/>
    </location>
</feature>
<feature type="domain" description="FANCI helical" evidence="6">
    <location>
        <begin position="565"/>
        <end position="799"/>
    </location>
</feature>
<feature type="domain" description="FANCI helical" evidence="5">
    <location>
        <begin position="298"/>
        <end position="377"/>
    </location>
</feature>
<gene>
    <name evidence="7" type="primary">Fanci_7</name>
    <name evidence="7" type="ORF">g.106281</name>
</gene>
<dbReference type="InterPro" id="IPR029312">
    <property type="entry name" value="FANCI_HD2"/>
</dbReference>
<dbReference type="InterPro" id="IPR029315">
    <property type="entry name" value="FANCI_S2"/>
</dbReference>
<feature type="compositionally biased region" description="Low complexity" evidence="1">
    <location>
        <begin position="13"/>
        <end position="30"/>
    </location>
</feature>
<feature type="non-terminal residue" evidence="7">
    <location>
        <position position="1"/>
    </location>
</feature>
<proteinExistence type="predicted"/>
<feature type="compositionally biased region" description="Pro residues" evidence="1">
    <location>
        <begin position="1"/>
        <end position="12"/>
    </location>
</feature>
<feature type="region of interest" description="Disordered" evidence="1">
    <location>
        <begin position="1"/>
        <end position="40"/>
    </location>
</feature>
<evidence type="ECO:0000259" key="3">
    <source>
        <dbReference type="Pfam" id="PF14676"/>
    </source>
</evidence>
<dbReference type="PANTHER" id="PTHR21818">
    <property type="entry name" value="BC025462 PROTEIN"/>
    <property type="match status" value="1"/>
</dbReference>
<feature type="domain" description="FANCI solenoid 1" evidence="2">
    <location>
        <begin position="123"/>
        <end position="294"/>
    </location>
</feature>
<name>A0A1D1XMB3_9ARAE</name>
<evidence type="ECO:0000259" key="2">
    <source>
        <dbReference type="Pfam" id="PF14675"/>
    </source>
</evidence>
<dbReference type="PANTHER" id="PTHR21818:SF0">
    <property type="entry name" value="FANCONI ANEMIA GROUP I PROTEIN"/>
    <property type="match status" value="1"/>
</dbReference>
<dbReference type="InterPro" id="IPR029314">
    <property type="entry name" value="FANCI_S4"/>
</dbReference>
<feature type="domain" description="FANCI solenoid 4" evidence="4">
    <location>
        <begin position="1110"/>
        <end position="1349"/>
    </location>
</feature>
<accession>A0A1D1XMB3</accession>
<evidence type="ECO:0000256" key="1">
    <source>
        <dbReference type="SAM" id="MobiDB-lite"/>
    </source>
</evidence>
<feature type="compositionally biased region" description="Basic and acidic residues" evidence="1">
    <location>
        <begin position="1349"/>
        <end position="1363"/>
    </location>
</feature>
<dbReference type="GO" id="GO:0070182">
    <property type="term" value="F:DNA polymerase binding"/>
    <property type="evidence" value="ECO:0007669"/>
    <property type="project" value="TreeGrafter"/>
</dbReference>
<dbReference type="Pfam" id="PF14679">
    <property type="entry name" value="FANCI_HD1"/>
    <property type="match status" value="1"/>
</dbReference>
<dbReference type="InterPro" id="IPR029310">
    <property type="entry name" value="FANCI_HD1"/>
</dbReference>
<evidence type="ECO:0000313" key="7">
    <source>
        <dbReference type="EMBL" id="JAT43521.1"/>
    </source>
</evidence>
<evidence type="ECO:0000259" key="6">
    <source>
        <dbReference type="Pfam" id="PF14680"/>
    </source>
</evidence>
<organism evidence="7">
    <name type="scientific">Anthurium amnicola</name>
    <dbReference type="NCBI Taxonomy" id="1678845"/>
    <lineage>
        <taxon>Eukaryota</taxon>
        <taxon>Viridiplantae</taxon>
        <taxon>Streptophyta</taxon>
        <taxon>Embryophyta</taxon>
        <taxon>Tracheophyta</taxon>
        <taxon>Spermatophyta</taxon>
        <taxon>Magnoliopsida</taxon>
        <taxon>Liliopsida</taxon>
        <taxon>Araceae</taxon>
        <taxon>Pothoideae</taxon>
        <taxon>Potheae</taxon>
        <taxon>Anthurium</taxon>
    </lineage>
</organism>
<dbReference type="Pfam" id="PF14676">
    <property type="entry name" value="FANCI_S2"/>
    <property type="match status" value="1"/>
</dbReference>
<evidence type="ECO:0000259" key="4">
    <source>
        <dbReference type="Pfam" id="PF14678"/>
    </source>
</evidence>
<dbReference type="Pfam" id="PF14675">
    <property type="entry name" value="FANCI_S1"/>
    <property type="match status" value="1"/>
</dbReference>
<sequence>RAPPQLRPPPAAPATHHGGAAMAAADGPAPVQIPPPPTPEEIVLLARPSSTALLPSPVSHAALLSFLDAPSSSPPLPLYVSSLLTLVSRTPLSPALSSFLSSLLLSFLRLFRSRRVPRDDRDAARLLHLFSLHLHVLDLPQLGSVLDLVASGLPEIADPDDALPLELLPRCLDLAVAAGGGGLVDAVLGRILAADWSKAALVKVVSLLREFPAAARVRASEFLEKVFDGLKGVDVQDLPSLGYQLLLLASKGFSKRAVIGGILSFFGSGDVRGAAAILRQVEGTVLMHFNFAVKQDPSLGQEVLRILRSNPGVLNHFAVAVLLSIARIRRLSECSMGLLRSLVITSYRDYRFARDCKWLPTCLKEECLWTAKCIEKSLIRAINENNCGREYIVPSIVQFGFVLLESADGGICDRPGVSGELMGLEELGVQILKITFEGHDMARNEIIEQCKIRILSLKPQESSSIIKLLGSLVRSYPYPMLEQNGRLKELLDYFTFMHDKPAYALIAAILPLIKFSRDLQDYIILVVRKAMFRREDAVRLAATKATVNLILADARSKQNNLNSFQESSSQASCSQQVDMPLRVGVGLFQELSGLLKRCLSQQAKVKDVIYCGLRNLILLDPLVAGAVFDFLWLHFLHFYREDADFPLEVDFCIKEENDNLCIGEPLDCLLSCVSWILLLQPHNNHDLSENSWACFGFSLSQDHEARKSSSGECFSNALNKIRQALTYDNLKGILGLNNETMSPSLQGERRSYYLLILSGIIEVFVNMAATELEKAEDAEKTDLEEEIINFAILFNSFEKELSNTKQIDGVRKGPTRTFVLDIANKADSNVKEIPCDSLKRKTFLATSGIHQLLITTVKLFGACISNSHSVSQTNSQSSACKRLKHYLQLTSFVMKSCLNQLKSIPFLENDDTLKTLINGDAKLLGRPLLQLILLLKSGTKSEDHGKKEAKGKKGAENKGDLLYLSLLCLNELLKVCIHRTHFVELIEDLVTMASMEWNFEIATDVGQETTHKQDLNMDKQHERNLNKFLDKWMKPMYSELLLNSLFRESEIVLDMMLMIGNELPFNSRDPHGVWADNVCRCTTVQNPRAACSIAAVAIHFRSPPNDLITAQEMASELLNVIGSDDKDPMEKSETYPIINHLTGSPIAFGLLQLFDSVIADLDWTISKLKALSISNHEISDSNKSYLFGVKSSGLPLEEALYIRSEALVNLLSHFAEMNLKDSQAEQLLKLAAKFYKLLARTTKLRIAPKGCKQLLPGHKFQRLAEITCKKLTAPLYNFVALMQRKQQENAQSRGLASRIKRENKWIPDLIFQIEDYEKYLIQLSKLTKVNLLRHAKRSTARDFKILDTKKIDNQEEDPEKEHSQAMSVSSQSEGSEGSEDEEKQGPHKVLSPEISGNDSAEVPDSGTEDQEMIVRSKRAKMSKVVQDSDEEAV</sequence>
<feature type="region of interest" description="Disordered" evidence="1">
    <location>
        <begin position="1349"/>
        <end position="1433"/>
    </location>
</feature>
<dbReference type="InterPro" id="IPR026171">
    <property type="entry name" value="FANCI"/>
</dbReference>
<dbReference type="Pfam" id="PF14678">
    <property type="entry name" value="FANCI_S4"/>
    <property type="match status" value="1"/>
</dbReference>
<dbReference type="GO" id="GO:0006281">
    <property type="term" value="P:DNA repair"/>
    <property type="evidence" value="ECO:0007669"/>
    <property type="project" value="InterPro"/>
</dbReference>
<dbReference type="Pfam" id="PF14680">
    <property type="entry name" value="FANCI_HD2"/>
    <property type="match status" value="1"/>
</dbReference>
<dbReference type="InterPro" id="IPR029308">
    <property type="entry name" value="FANCI_S1"/>
</dbReference>
<feature type="domain" description="FANCI solenoid 2" evidence="3">
    <location>
        <begin position="392"/>
        <end position="545"/>
    </location>
</feature>
<dbReference type="EMBL" id="GDJX01024415">
    <property type="protein sequence ID" value="JAT43521.1"/>
    <property type="molecule type" value="Transcribed_RNA"/>
</dbReference>
<reference evidence="7" key="1">
    <citation type="submission" date="2015-07" db="EMBL/GenBank/DDBJ databases">
        <title>Transcriptome Assembly of Anthurium amnicola.</title>
        <authorList>
            <person name="Suzuki J."/>
        </authorList>
    </citation>
    <scope>NUCLEOTIDE SEQUENCE</scope>
</reference>
<protein>
    <submittedName>
        <fullName evidence="7">Fanconi anemia group I</fullName>
    </submittedName>
</protein>
<evidence type="ECO:0000259" key="5">
    <source>
        <dbReference type="Pfam" id="PF14679"/>
    </source>
</evidence>